<keyword evidence="2" id="KW-1133">Transmembrane helix</keyword>
<organism evidence="3 4">
    <name type="scientific">Coniosporium apollinis</name>
    <dbReference type="NCBI Taxonomy" id="61459"/>
    <lineage>
        <taxon>Eukaryota</taxon>
        <taxon>Fungi</taxon>
        <taxon>Dikarya</taxon>
        <taxon>Ascomycota</taxon>
        <taxon>Pezizomycotina</taxon>
        <taxon>Dothideomycetes</taxon>
        <taxon>Dothideomycetes incertae sedis</taxon>
        <taxon>Coniosporium</taxon>
    </lineage>
</organism>
<evidence type="ECO:0000256" key="2">
    <source>
        <dbReference type="SAM" id="Phobius"/>
    </source>
</evidence>
<gene>
    <name evidence="3" type="ORF">H2201_001106</name>
</gene>
<accession>A0ABQ9P5G8</accession>
<feature type="compositionally biased region" description="Polar residues" evidence="1">
    <location>
        <begin position="23"/>
        <end position="44"/>
    </location>
</feature>
<evidence type="ECO:0000313" key="3">
    <source>
        <dbReference type="EMBL" id="KAJ9668860.1"/>
    </source>
</evidence>
<keyword evidence="2" id="KW-0472">Membrane</keyword>
<sequence length="228" mass="25584">MGRQAYMARLAFGRSAFEPPEAETQSTSHNAPSAQDTEGSSQTLDPGDAASGEVQQYDERGHPINPRSRELARQLRRAKNDVLAAAGVVVRKIPRSTEGATGEAVTRRISQDDYDAESNALTFASWMAVVLRISGTWWISSLRDRSLTYGVPADLSFIDILRRDYHQVGFYHFFFGGLPLQLLSLVVSPWGLWAQYLIMPLDRLVLTSNLSRRAVRVYLKGRPWLERT</sequence>
<keyword evidence="2" id="KW-0812">Transmembrane</keyword>
<dbReference type="EMBL" id="JAPDRL010000005">
    <property type="protein sequence ID" value="KAJ9668860.1"/>
    <property type="molecule type" value="Genomic_DNA"/>
</dbReference>
<reference evidence="3" key="1">
    <citation type="submission" date="2022-10" db="EMBL/GenBank/DDBJ databases">
        <title>Culturing micro-colonial fungi from biological soil crusts in the Mojave desert and describing Neophaeococcomyces mojavensis, and introducing the new genera and species Taxawa tesnikishii.</title>
        <authorList>
            <person name="Kurbessoian T."/>
            <person name="Stajich J.E."/>
        </authorList>
    </citation>
    <scope>NUCLEOTIDE SEQUENCE</scope>
    <source>
        <strain evidence="3">TK_1</strain>
    </source>
</reference>
<proteinExistence type="predicted"/>
<comment type="caution">
    <text evidence="3">The sequence shown here is derived from an EMBL/GenBank/DDBJ whole genome shotgun (WGS) entry which is preliminary data.</text>
</comment>
<feature type="region of interest" description="Disordered" evidence="1">
    <location>
        <begin position="12"/>
        <end position="66"/>
    </location>
</feature>
<name>A0ABQ9P5G8_9PEZI</name>
<feature type="compositionally biased region" description="Basic and acidic residues" evidence="1">
    <location>
        <begin position="57"/>
        <end position="66"/>
    </location>
</feature>
<protein>
    <submittedName>
        <fullName evidence="3">Uncharacterized protein</fullName>
    </submittedName>
</protein>
<evidence type="ECO:0000313" key="4">
    <source>
        <dbReference type="Proteomes" id="UP001172684"/>
    </source>
</evidence>
<feature type="transmembrane region" description="Helical" evidence="2">
    <location>
        <begin position="170"/>
        <end position="193"/>
    </location>
</feature>
<dbReference type="Proteomes" id="UP001172684">
    <property type="component" value="Unassembled WGS sequence"/>
</dbReference>
<evidence type="ECO:0000256" key="1">
    <source>
        <dbReference type="SAM" id="MobiDB-lite"/>
    </source>
</evidence>
<keyword evidence="4" id="KW-1185">Reference proteome</keyword>